<proteinExistence type="predicted"/>
<keyword evidence="5" id="KW-1185">Reference proteome</keyword>
<dbReference type="InterPro" id="IPR000253">
    <property type="entry name" value="FHA_dom"/>
</dbReference>
<feature type="compositionally biased region" description="Low complexity" evidence="2">
    <location>
        <begin position="155"/>
        <end position="193"/>
    </location>
</feature>
<comment type="caution">
    <text evidence="4">The sequence shown here is derived from an EMBL/GenBank/DDBJ whole genome shotgun (WGS) entry which is preliminary data.</text>
</comment>
<dbReference type="Proteomes" id="UP001050691">
    <property type="component" value="Unassembled WGS sequence"/>
</dbReference>
<feature type="domain" description="FHA" evidence="3">
    <location>
        <begin position="51"/>
        <end position="108"/>
    </location>
</feature>
<accession>A0AAV5AJD3</accession>
<dbReference type="SUPFAM" id="SSF49879">
    <property type="entry name" value="SMAD/FHA domain"/>
    <property type="match status" value="1"/>
</dbReference>
<sequence length="612" mass="68986">MSDTDIQYIGEWSSQSAILSATAFVSALILTTTQDNSKSSLTFSRVQSPVVFIGRAAYDDISEHEGRATYANPVMSRRHAKITFSDTGSVSLVDTNSHHGTWVNRKTEEFKLSPSTPLRLEDGDRITFGKEVLKEGTVHRPLVITVKLLYNTSTPSLNSNSSSISPESTTRSPRSTRNRFGLSSSSDSGSSSDSDQEQYLDADIKELNPIESISSLFGFASPQSNSKDPSRSPPQATCESLPPIDPGVEDRISSVEINNENIPNLQPSSTPPWRRSPWLGMTTNFLRHVPDILPRPSLRTDHLFGSRSFRLDTTHGHQTFHHHHQQQQQHQQHQHQHHGRGHENHHHHNHNYPHNAPSNEFKDLKDDILTLKDELQPLKTLVTKLDQSRVTIEQFQSSLDSLENRIPDLSLKTVEEYISSPRSPLKSIEETIADIKRTLSTLQSQLSLSDKSFSDTLKQDASLVRELNTKVSIVDGYYRDLSNKWDLDRQASKDHASEVDLMKADIVSLREDLESKFLEDSHERMDVYEARLESRIRDCVKTELECLREFGQSTLVLGKRKRTDEEYVDATVQTMEGTSLITRPSKKIRVLNQYILAGTIGALGAWLGLAYL</sequence>
<feature type="coiled-coil region" evidence="1">
    <location>
        <begin position="385"/>
        <end position="445"/>
    </location>
</feature>
<keyword evidence="1" id="KW-0175">Coiled coil</keyword>
<evidence type="ECO:0000313" key="4">
    <source>
        <dbReference type="EMBL" id="GJJ12591.1"/>
    </source>
</evidence>
<dbReference type="Pfam" id="PF00498">
    <property type="entry name" value="FHA"/>
    <property type="match status" value="1"/>
</dbReference>
<evidence type="ECO:0000313" key="5">
    <source>
        <dbReference type="Proteomes" id="UP001050691"/>
    </source>
</evidence>
<feature type="region of interest" description="Disordered" evidence="2">
    <location>
        <begin position="317"/>
        <end position="361"/>
    </location>
</feature>
<dbReference type="AlphaFoldDB" id="A0AAV5AJD3"/>
<dbReference type="InterPro" id="IPR008984">
    <property type="entry name" value="SMAD_FHA_dom_sf"/>
</dbReference>
<feature type="region of interest" description="Disordered" evidence="2">
    <location>
        <begin position="218"/>
        <end position="247"/>
    </location>
</feature>
<feature type="region of interest" description="Disordered" evidence="2">
    <location>
        <begin position="155"/>
        <end position="197"/>
    </location>
</feature>
<gene>
    <name evidence="4" type="ORF">Clacol_006834</name>
</gene>
<protein>
    <recommendedName>
        <fullName evidence="3">FHA domain-containing protein</fullName>
    </recommendedName>
</protein>
<evidence type="ECO:0000256" key="2">
    <source>
        <dbReference type="SAM" id="MobiDB-lite"/>
    </source>
</evidence>
<feature type="compositionally biased region" description="Basic residues" evidence="2">
    <location>
        <begin position="332"/>
        <end position="351"/>
    </location>
</feature>
<feature type="compositionally biased region" description="Polar residues" evidence="2">
    <location>
        <begin position="218"/>
        <end position="238"/>
    </location>
</feature>
<dbReference type="PROSITE" id="PS50006">
    <property type="entry name" value="FHA_DOMAIN"/>
    <property type="match status" value="1"/>
</dbReference>
<evidence type="ECO:0000259" key="3">
    <source>
        <dbReference type="PROSITE" id="PS50006"/>
    </source>
</evidence>
<organism evidence="4 5">
    <name type="scientific">Clathrus columnatus</name>
    <dbReference type="NCBI Taxonomy" id="1419009"/>
    <lineage>
        <taxon>Eukaryota</taxon>
        <taxon>Fungi</taxon>
        <taxon>Dikarya</taxon>
        <taxon>Basidiomycota</taxon>
        <taxon>Agaricomycotina</taxon>
        <taxon>Agaricomycetes</taxon>
        <taxon>Phallomycetidae</taxon>
        <taxon>Phallales</taxon>
        <taxon>Clathraceae</taxon>
        <taxon>Clathrus</taxon>
    </lineage>
</organism>
<evidence type="ECO:0000256" key="1">
    <source>
        <dbReference type="SAM" id="Coils"/>
    </source>
</evidence>
<dbReference type="CDD" id="cd00060">
    <property type="entry name" value="FHA"/>
    <property type="match status" value="1"/>
</dbReference>
<dbReference type="EMBL" id="BPWL01000007">
    <property type="protein sequence ID" value="GJJ12591.1"/>
    <property type="molecule type" value="Genomic_DNA"/>
</dbReference>
<dbReference type="Gene3D" id="2.60.200.20">
    <property type="match status" value="1"/>
</dbReference>
<name>A0AAV5AJD3_9AGAM</name>
<reference evidence="4" key="1">
    <citation type="submission" date="2021-10" db="EMBL/GenBank/DDBJ databases">
        <title>De novo Genome Assembly of Clathrus columnatus (Basidiomycota, Fungi) Using Illumina and Nanopore Sequence Data.</title>
        <authorList>
            <person name="Ogiso-Tanaka E."/>
            <person name="Itagaki H."/>
            <person name="Hosoya T."/>
            <person name="Hosaka K."/>
        </authorList>
    </citation>
    <scope>NUCLEOTIDE SEQUENCE</scope>
    <source>
        <strain evidence="4">MO-923</strain>
    </source>
</reference>